<keyword evidence="1" id="KW-1133">Transmembrane helix</keyword>
<dbReference type="AlphaFoldDB" id="A0A930UEA3"/>
<dbReference type="EMBL" id="JADHEC010000041">
    <property type="protein sequence ID" value="MBF2709736.1"/>
    <property type="molecule type" value="Genomic_DNA"/>
</dbReference>
<organism evidence="2 3">
    <name type="scientific">Flavobacterium soyangense</name>
    <dbReference type="NCBI Taxonomy" id="2023265"/>
    <lineage>
        <taxon>Bacteria</taxon>
        <taxon>Pseudomonadati</taxon>
        <taxon>Bacteroidota</taxon>
        <taxon>Flavobacteriia</taxon>
        <taxon>Flavobacteriales</taxon>
        <taxon>Flavobacteriaceae</taxon>
        <taxon>Flavobacterium</taxon>
    </lineage>
</organism>
<keyword evidence="1" id="KW-0812">Transmembrane</keyword>
<evidence type="ECO:0000313" key="2">
    <source>
        <dbReference type="EMBL" id="MBF2709736.1"/>
    </source>
</evidence>
<dbReference type="Proteomes" id="UP000646211">
    <property type="component" value="Unassembled WGS sequence"/>
</dbReference>
<reference evidence="2" key="1">
    <citation type="submission" date="2020-11" db="EMBL/GenBank/DDBJ databases">
        <title>Genome of Flavobacterium soyangense.</title>
        <authorList>
            <person name="Liu Q."/>
            <person name="Xin Y.-H."/>
        </authorList>
    </citation>
    <scope>NUCLEOTIDE SEQUENCE</scope>
    <source>
        <strain evidence="2">CGMCC 1.13493</strain>
    </source>
</reference>
<accession>A0A930UEA3</accession>
<feature type="transmembrane region" description="Helical" evidence="1">
    <location>
        <begin position="61"/>
        <end position="86"/>
    </location>
</feature>
<sequence>MGCEFVGFCEFFQFNQFNVIEWLIGVITTFALIFLFRAKIRVNEIKIIRNKSNLIRLKIPVLNNSYLFYATNIIIEAALIVGNLSYHFNMDRNEFILIPNKCFRNNCNANERTFQTMNFEQATIDLLDENENYETVLNNIPNNATLRIRIHANHEFTNFGKAFEFIFRYDGTKFIKI</sequence>
<comment type="caution">
    <text evidence="2">The sequence shown here is derived from an EMBL/GenBank/DDBJ whole genome shotgun (WGS) entry which is preliminary data.</text>
</comment>
<gene>
    <name evidence="2" type="ORF">IR213_14225</name>
</gene>
<name>A0A930UEA3_9FLAO</name>
<keyword evidence="1" id="KW-0472">Membrane</keyword>
<evidence type="ECO:0000256" key="1">
    <source>
        <dbReference type="SAM" id="Phobius"/>
    </source>
</evidence>
<evidence type="ECO:0000313" key="3">
    <source>
        <dbReference type="Proteomes" id="UP000646211"/>
    </source>
</evidence>
<protein>
    <submittedName>
        <fullName evidence="2">Uncharacterized protein</fullName>
    </submittedName>
</protein>
<feature type="transmembrane region" description="Helical" evidence="1">
    <location>
        <begin position="20"/>
        <end position="40"/>
    </location>
</feature>
<proteinExistence type="predicted"/>
<dbReference type="RefSeq" id="WP_194312971.1">
    <property type="nucleotide sequence ID" value="NZ_JADHEC010000041.1"/>
</dbReference>
<keyword evidence="3" id="KW-1185">Reference proteome</keyword>